<evidence type="ECO:0000256" key="1">
    <source>
        <dbReference type="ARBA" id="ARBA00004571"/>
    </source>
</evidence>
<protein>
    <submittedName>
        <fullName evidence="10">TonB-linked outer membrane protein, SusC/RagA family</fullName>
    </submittedName>
</protein>
<feature type="chain" id="PRO_5012996749" evidence="8">
    <location>
        <begin position="24"/>
        <end position="1034"/>
    </location>
</feature>
<dbReference type="Proteomes" id="UP000184368">
    <property type="component" value="Unassembled WGS sequence"/>
</dbReference>
<feature type="signal peptide" evidence="8">
    <location>
        <begin position="1"/>
        <end position="23"/>
    </location>
</feature>
<dbReference type="STRING" id="1302690.BUE76_06335"/>
<proteinExistence type="inferred from homology"/>
<evidence type="ECO:0000256" key="5">
    <source>
        <dbReference type="ARBA" id="ARBA00023136"/>
    </source>
</evidence>
<comment type="similarity">
    <text evidence="7">Belongs to the TonB-dependent receptor family.</text>
</comment>
<dbReference type="NCBIfam" id="TIGR04056">
    <property type="entry name" value="OMP_RagA_SusC"/>
    <property type="match status" value="1"/>
</dbReference>
<feature type="domain" description="TonB-dependent receptor plug" evidence="9">
    <location>
        <begin position="120"/>
        <end position="227"/>
    </location>
</feature>
<dbReference type="Gene3D" id="2.60.40.1120">
    <property type="entry name" value="Carboxypeptidase-like, regulatory domain"/>
    <property type="match status" value="1"/>
</dbReference>
<dbReference type="Pfam" id="PF13715">
    <property type="entry name" value="CarbopepD_reg_2"/>
    <property type="match status" value="1"/>
</dbReference>
<dbReference type="PROSITE" id="PS52016">
    <property type="entry name" value="TONB_DEPENDENT_REC_3"/>
    <property type="match status" value="1"/>
</dbReference>
<dbReference type="GO" id="GO:0009279">
    <property type="term" value="C:cell outer membrane"/>
    <property type="evidence" value="ECO:0007669"/>
    <property type="project" value="UniProtKB-SubCell"/>
</dbReference>
<organism evidence="10 11">
    <name type="scientific">Cnuella takakiae</name>
    <dbReference type="NCBI Taxonomy" id="1302690"/>
    <lineage>
        <taxon>Bacteria</taxon>
        <taxon>Pseudomonadati</taxon>
        <taxon>Bacteroidota</taxon>
        <taxon>Chitinophagia</taxon>
        <taxon>Chitinophagales</taxon>
        <taxon>Chitinophagaceae</taxon>
        <taxon>Cnuella</taxon>
    </lineage>
</organism>
<dbReference type="InterPro" id="IPR008969">
    <property type="entry name" value="CarboxyPept-like_regulatory"/>
</dbReference>
<dbReference type="Gene3D" id="2.170.130.10">
    <property type="entry name" value="TonB-dependent receptor, plug domain"/>
    <property type="match status" value="1"/>
</dbReference>
<dbReference type="EMBL" id="FQUO01000003">
    <property type="protein sequence ID" value="SHE87243.1"/>
    <property type="molecule type" value="Genomic_DNA"/>
</dbReference>
<keyword evidence="5 7" id="KW-0472">Membrane</keyword>
<dbReference type="InterPro" id="IPR039426">
    <property type="entry name" value="TonB-dep_rcpt-like"/>
</dbReference>
<dbReference type="FunFam" id="2.170.130.10:FF:000003">
    <property type="entry name" value="SusC/RagA family TonB-linked outer membrane protein"/>
    <property type="match status" value="1"/>
</dbReference>
<dbReference type="InterPro" id="IPR037066">
    <property type="entry name" value="Plug_dom_sf"/>
</dbReference>
<gene>
    <name evidence="10" type="ORF">SAMN05444008_103214</name>
</gene>
<dbReference type="Pfam" id="PF07715">
    <property type="entry name" value="Plug"/>
    <property type="match status" value="1"/>
</dbReference>
<evidence type="ECO:0000313" key="11">
    <source>
        <dbReference type="Proteomes" id="UP000184368"/>
    </source>
</evidence>
<dbReference type="SUPFAM" id="SSF49464">
    <property type="entry name" value="Carboxypeptidase regulatory domain-like"/>
    <property type="match status" value="1"/>
</dbReference>
<evidence type="ECO:0000256" key="7">
    <source>
        <dbReference type="PROSITE-ProRule" id="PRU01360"/>
    </source>
</evidence>
<keyword evidence="8" id="KW-0732">Signal</keyword>
<dbReference type="RefSeq" id="WP_083596383.1">
    <property type="nucleotide sequence ID" value="NZ_FQUO01000003.1"/>
</dbReference>
<dbReference type="AlphaFoldDB" id="A0A1M4X1P3"/>
<dbReference type="Gene3D" id="2.40.170.20">
    <property type="entry name" value="TonB-dependent receptor, beta-barrel domain"/>
    <property type="match status" value="1"/>
</dbReference>
<name>A0A1M4X1P3_9BACT</name>
<evidence type="ECO:0000259" key="9">
    <source>
        <dbReference type="Pfam" id="PF07715"/>
    </source>
</evidence>
<evidence type="ECO:0000256" key="4">
    <source>
        <dbReference type="ARBA" id="ARBA00022692"/>
    </source>
</evidence>
<keyword evidence="6 7" id="KW-0998">Cell outer membrane</keyword>
<keyword evidence="2 7" id="KW-0813">Transport</keyword>
<dbReference type="InterPro" id="IPR036942">
    <property type="entry name" value="Beta-barrel_TonB_sf"/>
</dbReference>
<comment type="subcellular location">
    <subcellularLocation>
        <location evidence="1 7">Cell outer membrane</location>
        <topology evidence="1 7">Multi-pass membrane protein</topology>
    </subcellularLocation>
</comment>
<reference evidence="10 11" key="1">
    <citation type="submission" date="2016-11" db="EMBL/GenBank/DDBJ databases">
        <authorList>
            <person name="Jaros S."/>
            <person name="Januszkiewicz K."/>
            <person name="Wedrychowicz H."/>
        </authorList>
    </citation>
    <scope>NUCLEOTIDE SEQUENCE [LARGE SCALE GENOMIC DNA]</scope>
    <source>
        <strain evidence="10 11">DSM 26897</strain>
    </source>
</reference>
<evidence type="ECO:0000256" key="6">
    <source>
        <dbReference type="ARBA" id="ARBA00023237"/>
    </source>
</evidence>
<dbReference type="InterPro" id="IPR023996">
    <property type="entry name" value="TonB-dep_OMP_SusC/RagA"/>
</dbReference>
<keyword evidence="11" id="KW-1185">Reference proteome</keyword>
<dbReference type="NCBIfam" id="TIGR04057">
    <property type="entry name" value="SusC_RagA_signa"/>
    <property type="match status" value="1"/>
</dbReference>
<keyword evidence="3 7" id="KW-1134">Transmembrane beta strand</keyword>
<evidence type="ECO:0000256" key="2">
    <source>
        <dbReference type="ARBA" id="ARBA00022448"/>
    </source>
</evidence>
<dbReference type="SUPFAM" id="SSF56935">
    <property type="entry name" value="Porins"/>
    <property type="match status" value="1"/>
</dbReference>
<accession>A0A1M4X1P3</accession>
<sequence>MNLKTLFFSAILMLLCFFAEAQAQNVPVTGRVTRKTNGEPLSGATITLKGSTTYTVSNDSGVYTISVPRNGSSLLVSYTGMANQEVPVNGASVVNIVLDEIATSMNEVVVVGYGRQRRGNVTGAIATVNSKELTQSPVADMSTALQGRVPGIISKQASGEPGADAAALYIRGNSTFAGSMQPLFVVDGIVRDQRDFSQLDPNEIESVSVLKDASSAAIFGVKGANGVILVTTKRGRSGKISTNYSFNYGIQKVTRFNDNLGAYEYATLLNEALLNDNLPLAFTNEQIEKYRTGADPVLYPNTDWQRLVLGGNAPQMQHNLSFNGGSDKVRYFASLGYLDQDGLYKSLNYKRYNVRTNLDMQVTRTTKFSVDISGRIEDRTAPTTGISGIFEHTTRNPPTIPAYYNGVGYAQVGSYVNTLRAIDPAAGYNDNEATVLLSTFQLEQQIPWVKGLSLKGVLAYDKRFFYNKRFSDNVYVYTANPANPTGYDRSAYQNPSVGESFTQVRATELQGHINYENRFGKHGVSALVLLLQKESPSNGFNASRSGYEFSTFDVLDQGPATNPAGVITETIGGWKDRTALRSAAARVNYDYDNRFLFQASLRRDQSENFAPDVRTGYFPAFSAGWVLSNEKFMDATDSWLSYLKIKGSWGKLGSDALGSGARFLYLARYGSVAANYAIGGTVVPGLNPTAANPLVSWESSTKSDVGFEARLFNGLFGLEVDLFKEHRTNILATRSAQIPATFGGPLPAENIGETENRGVEISINHDKRISKDLSYSVRANLTLTNNKIIYAAQANNVPDAFKVAGHPIGSYFGYKAIGILRDSAAFKAYGKQTQYPVQLGDIMYEDVNNDGKIDNADRQFLSTGPVPLAVYGISGGINFKGLELNFLFQGAAKTNMQLTNNAGFAFFNGGRVTSEWLDRWTPDNPNAAFPRLSTNATASTNNYQIPGAPPYGIGANSFWIQDASYLRLKNVELAYTFKPVFLSKVGVSQLRVYATGQNLATFTNIRNVDPENTDAGGWYYPVQSVYNFGVNLQF</sequence>
<dbReference type="OrthoDB" id="601301at2"/>
<evidence type="ECO:0000313" key="10">
    <source>
        <dbReference type="EMBL" id="SHE87243.1"/>
    </source>
</evidence>
<evidence type="ECO:0000256" key="8">
    <source>
        <dbReference type="SAM" id="SignalP"/>
    </source>
</evidence>
<dbReference type="InterPro" id="IPR012910">
    <property type="entry name" value="Plug_dom"/>
</dbReference>
<dbReference type="InterPro" id="IPR023997">
    <property type="entry name" value="TonB-dep_OMP_SusC/RagA_CS"/>
</dbReference>
<evidence type="ECO:0000256" key="3">
    <source>
        <dbReference type="ARBA" id="ARBA00022452"/>
    </source>
</evidence>
<keyword evidence="4 7" id="KW-0812">Transmembrane</keyword>